<evidence type="ECO:0000256" key="3">
    <source>
        <dbReference type="ARBA" id="ARBA00022679"/>
    </source>
</evidence>
<accession>A0A8J2K3M6</accession>
<gene>
    <name evidence="5" type="ORF">AFUS01_LOCUS19318</name>
</gene>
<evidence type="ECO:0000313" key="6">
    <source>
        <dbReference type="Proteomes" id="UP000708208"/>
    </source>
</evidence>
<feature type="signal peptide" evidence="4">
    <location>
        <begin position="1"/>
        <end position="22"/>
    </location>
</feature>
<dbReference type="Pfam" id="PF00201">
    <property type="entry name" value="UDPGT"/>
    <property type="match status" value="2"/>
</dbReference>
<dbReference type="Proteomes" id="UP000708208">
    <property type="component" value="Unassembled WGS sequence"/>
</dbReference>
<dbReference type="InterPro" id="IPR050271">
    <property type="entry name" value="UDP-glycosyltransferase"/>
</dbReference>
<organism evidence="5 6">
    <name type="scientific">Allacma fusca</name>
    <dbReference type="NCBI Taxonomy" id="39272"/>
    <lineage>
        <taxon>Eukaryota</taxon>
        <taxon>Metazoa</taxon>
        <taxon>Ecdysozoa</taxon>
        <taxon>Arthropoda</taxon>
        <taxon>Hexapoda</taxon>
        <taxon>Collembola</taxon>
        <taxon>Symphypleona</taxon>
        <taxon>Sminthuridae</taxon>
        <taxon>Allacma</taxon>
    </lineage>
</organism>
<dbReference type="InterPro" id="IPR002213">
    <property type="entry name" value="UDP_glucos_trans"/>
</dbReference>
<feature type="non-terminal residue" evidence="5">
    <location>
        <position position="403"/>
    </location>
</feature>
<dbReference type="EMBL" id="CAJVCH010198495">
    <property type="protein sequence ID" value="CAG7730694.1"/>
    <property type="molecule type" value="Genomic_DNA"/>
</dbReference>
<evidence type="ECO:0000313" key="5">
    <source>
        <dbReference type="EMBL" id="CAG7730694.1"/>
    </source>
</evidence>
<protein>
    <submittedName>
        <fullName evidence="5">Uncharacterized protein</fullName>
    </submittedName>
</protein>
<dbReference type="PANTHER" id="PTHR48043">
    <property type="entry name" value="EG:EG0003.4 PROTEIN-RELATED"/>
    <property type="match status" value="1"/>
</dbReference>
<comment type="similarity">
    <text evidence="1">Belongs to the UDP-glycosyltransferase family.</text>
</comment>
<evidence type="ECO:0000256" key="2">
    <source>
        <dbReference type="ARBA" id="ARBA00022676"/>
    </source>
</evidence>
<feature type="chain" id="PRO_5035204411" evidence="4">
    <location>
        <begin position="23"/>
        <end position="403"/>
    </location>
</feature>
<keyword evidence="4" id="KW-0732">Signal</keyword>
<keyword evidence="2" id="KW-0328">Glycosyltransferase</keyword>
<sequence>MIVKITVTAILILGQSLFSSEAAKIFFMIPLTTLSEKQVYIPLIDTLAERGHEVVVATITKSKYRSKNIREFAPCTFKALFGDTFVDPIESRKQIGRYTSLALTEFSFVKNACEIVFNNPEFQNVLTEKFDLVIKNAFGGHCLNGAIYRFQAPFINFNTMIPYNEVNEQTGARIPASFIPFAMGPARSTGKMSFFARLENVLLDIHWTLFNKYIFYPAMDKIYRKHLGQDIPSSEEINKNLSLVFSNSHFVMNAPTPILPDVIEIGGMHCSPPKPVPKDLDEFLTGAKDGFIYFSIGTMDILGHSNIRLFITHGGALGIQEAIYNGVPLVAMPIFCDQDNNARQAAEKGIAVTLEIAELTEEVLLTAINTVLNDASYAKTARQLSTYFRDQTMTPLERAVYWT</sequence>
<dbReference type="CDD" id="cd03784">
    <property type="entry name" value="GT1_Gtf-like"/>
    <property type="match status" value="1"/>
</dbReference>
<dbReference type="OrthoDB" id="5835829at2759"/>
<name>A0A8J2K3M6_9HEXA</name>
<proteinExistence type="inferred from homology"/>
<dbReference type="GO" id="GO:0008194">
    <property type="term" value="F:UDP-glycosyltransferase activity"/>
    <property type="evidence" value="ECO:0007669"/>
    <property type="project" value="InterPro"/>
</dbReference>
<dbReference type="PANTHER" id="PTHR48043:SF159">
    <property type="entry name" value="EG:EG0003.4 PROTEIN-RELATED"/>
    <property type="match status" value="1"/>
</dbReference>
<evidence type="ECO:0000256" key="4">
    <source>
        <dbReference type="SAM" id="SignalP"/>
    </source>
</evidence>
<evidence type="ECO:0000256" key="1">
    <source>
        <dbReference type="ARBA" id="ARBA00009995"/>
    </source>
</evidence>
<dbReference type="AlphaFoldDB" id="A0A8J2K3M6"/>
<keyword evidence="3" id="KW-0808">Transferase</keyword>
<comment type="caution">
    <text evidence="5">The sequence shown here is derived from an EMBL/GenBank/DDBJ whole genome shotgun (WGS) entry which is preliminary data.</text>
</comment>
<reference evidence="5" key="1">
    <citation type="submission" date="2021-06" db="EMBL/GenBank/DDBJ databases">
        <authorList>
            <person name="Hodson N. C."/>
            <person name="Mongue J. A."/>
            <person name="Jaron S. K."/>
        </authorList>
    </citation>
    <scope>NUCLEOTIDE SEQUENCE</scope>
</reference>
<keyword evidence="6" id="KW-1185">Reference proteome</keyword>